<proteinExistence type="inferred from homology"/>
<evidence type="ECO:0000256" key="3">
    <source>
        <dbReference type="ARBA" id="ARBA00008726"/>
    </source>
</evidence>
<keyword evidence="7" id="KW-0539">Nucleus</keyword>
<keyword evidence="8" id="KW-0131">Cell cycle</keyword>
<dbReference type="Pfam" id="PF22782">
    <property type="entry name" value="SDE2"/>
    <property type="match status" value="1"/>
</dbReference>
<dbReference type="GO" id="GO:0006397">
    <property type="term" value="P:mRNA processing"/>
    <property type="evidence" value="ECO:0007669"/>
    <property type="project" value="UniProtKB-KW"/>
</dbReference>
<dbReference type="EMBL" id="AJVK01059970">
    <property type="status" value="NOT_ANNOTATED_CDS"/>
    <property type="molecule type" value="Genomic_DNA"/>
</dbReference>
<sequence length="259" mass="28920">MISTVYLGSTIITRVTPNSSLRKIKDQIHNEAGIPPEDYYVLVNGRRVGEEDVIPRGCGQMNMVLRQLGGKGGFGSMLRAIGAQIEKTTNREACRDLSGRRLRDINEEKRLKAWLEKQKDVEIEKQEKKKQKLERLLQEPKFEFNDKEYEKARSEMTEKIDDAVEQGFKKAVELAGSSGAPKRKATEAGDAKAKKKKKTTLWISDDLSSGTDSDTDSEDDSKAESSSSKEDSKPQTEANDKEGKISEESNQSSSSVIDK</sequence>
<evidence type="ECO:0000256" key="9">
    <source>
        <dbReference type="SAM" id="Coils"/>
    </source>
</evidence>
<dbReference type="GO" id="GO:0005634">
    <property type="term" value="C:nucleus"/>
    <property type="evidence" value="ECO:0007669"/>
    <property type="project" value="UniProtKB-SubCell"/>
</dbReference>
<dbReference type="InterPro" id="IPR053822">
    <property type="entry name" value="SDE2-like_dom"/>
</dbReference>
<dbReference type="InterPro" id="IPR051421">
    <property type="entry name" value="RNA_Proc_DNA_Dmg_Regulator"/>
</dbReference>
<evidence type="ECO:0000256" key="6">
    <source>
        <dbReference type="ARBA" id="ARBA00023187"/>
    </source>
</evidence>
<dbReference type="PANTHER" id="PTHR12786:SF1">
    <property type="entry name" value="SPLICING REGULATOR SDE2"/>
    <property type="match status" value="1"/>
</dbReference>
<dbReference type="GO" id="GO:0005737">
    <property type="term" value="C:cytoplasm"/>
    <property type="evidence" value="ECO:0007669"/>
    <property type="project" value="UniProtKB-SubCell"/>
</dbReference>
<keyword evidence="13" id="KW-1185">Reference proteome</keyword>
<feature type="compositionally biased region" description="Low complexity" evidence="10">
    <location>
        <begin position="248"/>
        <end position="259"/>
    </location>
</feature>
<keyword evidence="9" id="KW-0175">Coiled coil</keyword>
<feature type="region of interest" description="Disordered" evidence="10">
    <location>
        <begin position="173"/>
        <end position="259"/>
    </location>
</feature>
<accession>A0A1B0GPQ6</accession>
<protein>
    <recommendedName>
        <fullName evidence="11">SDE2-like domain-containing protein</fullName>
    </recommendedName>
</protein>
<dbReference type="AlphaFoldDB" id="A0A1B0GPQ6"/>
<evidence type="ECO:0000256" key="5">
    <source>
        <dbReference type="ARBA" id="ARBA00022664"/>
    </source>
</evidence>
<feature type="compositionally biased region" description="Basic and acidic residues" evidence="10">
    <location>
        <begin position="220"/>
        <end position="247"/>
    </location>
</feature>
<feature type="coiled-coil region" evidence="9">
    <location>
        <begin position="111"/>
        <end position="166"/>
    </location>
</feature>
<name>A0A1B0GPQ6_PHLPP</name>
<evidence type="ECO:0000256" key="2">
    <source>
        <dbReference type="ARBA" id="ARBA00004496"/>
    </source>
</evidence>
<evidence type="ECO:0000256" key="8">
    <source>
        <dbReference type="ARBA" id="ARBA00023306"/>
    </source>
</evidence>
<feature type="domain" description="SDE2-like" evidence="11">
    <location>
        <begin position="69"/>
        <end position="166"/>
    </location>
</feature>
<dbReference type="InterPro" id="IPR029071">
    <property type="entry name" value="Ubiquitin-like_domsf"/>
</dbReference>
<evidence type="ECO:0000313" key="12">
    <source>
        <dbReference type="EnsemblMetazoa" id="PPAI007270-PA"/>
    </source>
</evidence>
<dbReference type="Proteomes" id="UP000092462">
    <property type="component" value="Unassembled WGS sequence"/>
</dbReference>
<dbReference type="EnsemblMetazoa" id="PPAI007270-RA">
    <property type="protein sequence ID" value="PPAI007270-PA"/>
    <property type="gene ID" value="PPAI007270"/>
</dbReference>
<organism evidence="12 13">
    <name type="scientific">Phlebotomus papatasi</name>
    <name type="common">Sandfly</name>
    <dbReference type="NCBI Taxonomy" id="29031"/>
    <lineage>
        <taxon>Eukaryota</taxon>
        <taxon>Metazoa</taxon>
        <taxon>Ecdysozoa</taxon>
        <taxon>Arthropoda</taxon>
        <taxon>Hexapoda</taxon>
        <taxon>Insecta</taxon>
        <taxon>Pterygota</taxon>
        <taxon>Neoptera</taxon>
        <taxon>Endopterygota</taxon>
        <taxon>Diptera</taxon>
        <taxon>Nematocera</taxon>
        <taxon>Psychodoidea</taxon>
        <taxon>Psychodidae</taxon>
        <taxon>Phlebotomus</taxon>
        <taxon>Phlebotomus</taxon>
    </lineage>
</organism>
<dbReference type="VEuPathDB" id="VectorBase:PPAI007270"/>
<evidence type="ECO:0000313" key="13">
    <source>
        <dbReference type="Proteomes" id="UP000092462"/>
    </source>
</evidence>
<dbReference type="SUPFAM" id="SSF54236">
    <property type="entry name" value="Ubiquitin-like"/>
    <property type="match status" value="1"/>
</dbReference>
<keyword evidence="5" id="KW-0507">mRNA processing</keyword>
<evidence type="ECO:0000256" key="10">
    <source>
        <dbReference type="SAM" id="MobiDB-lite"/>
    </source>
</evidence>
<keyword evidence="4" id="KW-0963">Cytoplasm</keyword>
<keyword evidence="6" id="KW-0508">mRNA splicing</keyword>
<evidence type="ECO:0000256" key="4">
    <source>
        <dbReference type="ARBA" id="ARBA00022490"/>
    </source>
</evidence>
<evidence type="ECO:0000256" key="7">
    <source>
        <dbReference type="ARBA" id="ARBA00023242"/>
    </source>
</evidence>
<comment type="similarity">
    <text evidence="3">Belongs to the SDE2 family.</text>
</comment>
<dbReference type="VEuPathDB" id="VectorBase:PPAPM1_005042"/>
<reference evidence="12" key="1">
    <citation type="submission" date="2022-08" db="UniProtKB">
        <authorList>
            <consortium name="EnsemblMetazoa"/>
        </authorList>
    </citation>
    <scope>IDENTIFICATION</scope>
    <source>
        <strain evidence="12">Israel</strain>
    </source>
</reference>
<dbReference type="PANTHER" id="PTHR12786">
    <property type="entry name" value="SPLICING FACTOR SF3A-RELATED"/>
    <property type="match status" value="1"/>
</dbReference>
<dbReference type="GO" id="GO:0008380">
    <property type="term" value="P:RNA splicing"/>
    <property type="evidence" value="ECO:0007669"/>
    <property type="project" value="UniProtKB-KW"/>
</dbReference>
<comment type="subcellular location">
    <subcellularLocation>
        <location evidence="2">Cytoplasm</location>
    </subcellularLocation>
    <subcellularLocation>
        <location evidence="1">Nucleus</location>
    </subcellularLocation>
</comment>
<evidence type="ECO:0000256" key="1">
    <source>
        <dbReference type="ARBA" id="ARBA00004123"/>
    </source>
</evidence>
<evidence type="ECO:0000259" key="11">
    <source>
        <dbReference type="Pfam" id="PF22782"/>
    </source>
</evidence>